<evidence type="ECO:0008006" key="4">
    <source>
        <dbReference type="Google" id="ProtNLM"/>
    </source>
</evidence>
<feature type="transmembrane region" description="Helical" evidence="1">
    <location>
        <begin position="20"/>
        <end position="38"/>
    </location>
</feature>
<feature type="transmembrane region" description="Helical" evidence="1">
    <location>
        <begin position="240"/>
        <end position="259"/>
    </location>
</feature>
<feature type="transmembrane region" description="Helical" evidence="1">
    <location>
        <begin position="96"/>
        <end position="113"/>
    </location>
</feature>
<feature type="transmembrane region" description="Helical" evidence="1">
    <location>
        <begin position="337"/>
        <end position="356"/>
    </location>
</feature>
<feature type="transmembrane region" description="Helical" evidence="1">
    <location>
        <begin position="168"/>
        <end position="184"/>
    </location>
</feature>
<evidence type="ECO:0000256" key="1">
    <source>
        <dbReference type="SAM" id="Phobius"/>
    </source>
</evidence>
<keyword evidence="1" id="KW-0812">Transmembrane</keyword>
<evidence type="ECO:0000313" key="2">
    <source>
        <dbReference type="EMBL" id="SDW45991.1"/>
    </source>
</evidence>
<proteinExistence type="predicted"/>
<keyword evidence="1" id="KW-1133">Transmembrane helix</keyword>
<dbReference type="OrthoDB" id="1332776at2"/>
<feature type="transmembrane region" description="Helical" evidence="1">
    <location>
        <begin position="69"/>
        <end position="90"/>
    </location>
</feature>
<evidence type="ECO:0000313" key="3">
    <source>
        <dbReference type="Proteomes" id="UP000199595"/>
    </source>
</evidence>
<organism evidence="2 3">
    <name type="scientific">Lutibacter oricola</name>
    <dbReference type="NCBI Taxonomy" id="762486"/>
    <lineage>
        <taxon>Bacteria</taxon>
        <taxon>Pseudomonadati</taxon>
        <taxon>Bacteroidota</taxon>
        <taxon>Flavobacteriia</taxon>
        <taxon>Flavobacteriales</taxon>
        <taxon>Flavobacteriaceae</taxon>
        <taxon>Lutibacter</taxon>
    </lineage>
</organism>
<feature type="transmembrane region" description="Helical" evidence="1">
    <location>
        <begin position="44"/>
        <end position="62"/>
    </location>
</feature>
<gene>
    <name evidence="2" type="ORF">SAMN05444411_101775</name>
</gene>
<feature type="transmembrane region" description="Helical" evidence="1">
    <location>
        <begin position="196"/>
        <end position="228"/>
    </location>
</feature>
<reference evidence="2 3" key="1">
    <citation type="submission" date="2016-10" db="EMBL/GenBank/DDBJ databases">
        <authorList>
            <person name="de Groot N.N."/>
        </authorList>
    </citation>
    <scope>NUCLEOTIDE SEQUENCE [LARGE SCALE GENOMIC DNA]</scope>
    <source>
        <strain evidence="2 3">DSM 24956</strain>
    </source>
</reference>
<feature type="transmembrane region" description="Helical" evidence="1">
    <location>
        <begin position="125"/>
        <end position="148"/>
    </location>
</feature>
<accession>A0A1H2TQ49</accession>
<dbReference type="RefSeq" id="WP_090119893.1">
    <property type="nucleotide sequence ID" value="NZ_FNNJ01000001.1"/>
</dbReference>
<keyword evidence="1" id="KW-0472">Membrane</keyword>
<feature type="transmembrane region" description="Helical" evidence="1">
    <location>
        <begin position="391"/>
        <end position="410"/>
    </location>
</feature>
<protein>
    <recommendedName>
        <fullName evidence="4">O-Antigen ligase</fullName>
    </recommendedName>
</protein>
<dbReference type="STRING" id="762486.SAMN05444411_101775"/>
<keyword evidence="3" id="KW-1185">Reference proteome</keyword>
<name>A0A1H2TQ49_9FLAO</name>
<dbReference type="AlphaFoldDB" id="A0A1H2TQ49"/>
<sequence length="420" mass="49017">MLGVLKNRDKNKHYSLQLEIGLALILIGMPLGTAIRNVLPNLELVNFIMFLSFLLVIDYKNLINLKLPFLSFWFIILIIFQIIEILYATIEKVNDFYFYHIYLILILIGLSTQSRTKTFYSFLRIIFYFSGFISFVVFYQATLGLTQLIGGGYVGTGRLWLVEGGDPINMARALLVNIIVVMVYKGNSPFEKIMRYVFLVTSIIGLLGFGTRSSIVVSIIVFTLFLWNKQILKITTTKDFFRIVSYVFLITLVLIFLYLKNDFFSQKVDYIIEAVERGVATYFLGNSNLGVDGSTIVRYRTFNKALEIMRNDFEFHNFVFGNGYMGFYIDIPLIQVFFDLGIFGFIYFIFTIVFPFKSNVFKTRFNDVYLFIKLFCVQILFDQFFTGLPYYYTQFVPIIILLFVSKRRLLNQKKTEFNLK</sequence>
<dbReference type="EMBL" id="FNNJ01000001">
    <property type="protein sequence ID" value="SDW45991.1"/>
    <property type="molecule type" value="Genomic_DNA"/>
</dbReference>
<dbReference type="Proteomes" id="UP000199595">
    <property type="component" value="Unassembled WGS sequence"/>
</dbReference>